<reference evidence="3 4" key="1">
    <citation type="journal article" date="2011" name="J. Bacteriol.">
        <title>Genome sequence of 'Pedosphaera parvula' Ellin514, an aerobic Verrucomicrobial isolate from pasture soil.</title>
        <authorList>
            <person name="Kant R."/>
            <person name="van Passel M.W."/>
            <person name="Sangwan P."/>
            <person name="Palva A."/>
            <person name="Lucas S."/>
            <person name="Copeland A."/>
            <person name="Lapidus A."/>
            <person name="Glavina Del Rio T."/>
            <person name="Dalin E."/>
            <person name="Tice H."/>
            <person name="Bruce D."/>
            <person name="Goodwin L."/>
            <person name="Pitluck S."/>
            <person name="Chertkov O."/>
            <person name="Larimer F.W."/>
            <person name="Land M.L."/>
            <person name="Hauser L."/>
            <person name="Brettin T.S."/>
            <person name="Detter J.C."/>
            <person name="Han S."/>
            <person name="de Vos W.M."/>
            <person name="Janssen P.H."/>
            <person name="Smidt H."/>
        </authorList>
    </citation>
    <scope>NUCLEOTIDE SEQUENCE [LARGE SCALE GENOMIC DNA]</scope>
    <source>
        <strain evidence="3 4">Ellin514</strain>
    </source>
</reference>
<dbReference type="NCBIfam" id="NF002674">
    <property type="entry name" value="PRK02399.1-2"/>
    <property type="match status" value="1"/>
</dbReference>
<comment type="caution">
    <text evidence="3">The sequence shown here is derived from an EMBL/GenBank/DDBJ whole genome shotgun (WGS) entry which is preliminary data.</text>
</comment>
<dbReference type="PANTHER" id="PTHR31862">
    <property type="entry name" value="UPF0261 DOMAIN PROTEIN (AFU_ORTHOLOGUE AFUA_1G10120)"/>
    <property type="match status" value="1"/>
</dbReference>
<dbReference type="InterPro" id="IPR056778">
    <property type="entry name" value="UPF0261_C"/>
</dbReference>
<dbReference type="OrthoDB" id="9776369at2"/>
<dbReference type="EMBL" id="ABOX02000001">
    <property type="protein sequence ID" value="EEF63300.1"/>
    <property type="molecule type" value="Genomic_DNA"/>
</dbReference>
<gene>
    <name evidence="3" type="ORF">Cflav_PD5935</name>
</gene>
<dbReference type="PIRSF" id="PIRSF033271">
    <property type="entry name" value="UCP033271"/>
    <property type="match status" value="1"/>
</dbReference>
<accession>B9X9V9</accession>
<dbReference type="RefSeq" id="WP_007412607.1">
    <property type="nucleotide sequence ID" value="NZ_ABOX02000001.1"/>
</dbReference>
<dbReference type="Gene3D" id="3.40.50.12030">
    <property type="entry name" value="Uncharacterised protein family UPF0261, NC domain"/>
    <property type="match status" value="1"/>
</dbReference>
<sequence>MATIAILGTMDTKGEEHAFVAELIRQRGHKTLIVDVGTLGDPFVKPDVTRFEVAQAAGIDLPALVAKKDRGEAVAAMSKGAAAIMERLVAERKVDGVISLGGGGGTAIGTAAMRALPIGFPKLMVSTLASGNTAQYLGVKDIVMIPSIVDVAGLNRISRQILTRAAGAICGMVESVPEASGASEDKPIIAASMFGNTTDCVQAAKKILEAAGYEVLVFHATGVGGRTMESLIETGLVAGVLDITTTEWADELVGGFLTAGPTRLEAAARHGVPAIVTPGCLDMVNFHGPETVPAKFNGRNFYQHNPQVTLMRTTPEECMQLGKIIAEKLNMSKGPVTFLFPAKAVSVISAPGQRFHDPTADKALLDAVRANLRKDIEVTELDCAINDPEFAEACAKTLLKNIAKQNRP</sequence>
<dbReference type="CDD" id="cd15488">
    <property type="entry name" value="Tm-1-like"/>
    <property type="match status" value="1"/>
</dbReference>
<evidence type="ECO:0000313" key="3">
    <source>
        <dbReference type="EMBL" id="EEF63300.1"/>
    </source>
</evidence>
<dbReference type="STRING" id="320771.Cflav_PD5935"/>
<dbReference type="InterPro" id="IPR051353">
    <property type="entry name" value="Tobamovirus_resist_UPF0261"/>
</dbReference>
<dbReference type="Pfam" id="PF06792">
    <property type="entry name" value="UPF0261"/>
    <property type="match status" value="1"/>
</dbReference>
<feature type="domain" description="UPF0261" evidence="2">
    <location>
        <begin position="186"/>
        <end position="400"/>
    </location>
</feature>
<keyword evidence="4" id="KW-1185">Reference proteome</keyword>
<proteinExistence type="predicted"/>
<name>B9X9V9_PEDPL</name>
<evidence type="ECO:0000313" key="4">
    <source>
        <dbReference type="Proteomes" id="UP000003688"/>
    </source>
</evidence>
<dbReference type="InterPro" id="IPR044122">
    <property type="entry name" value="UPF0261_N"/>
</dbReference>
<organism evidence="3 4">
    <name type="scientific">Pedosphaera parvula (strain Ellin514)</name>
    <dbReference type="NCBI Taxonomy" id="320771"/>
    <lineage>
        <taxon>Bacteria</taxon>
        <taxon>Pseudomonadati</taxon>
        <taxon>Verrucomicrobiota</taxon>
        <taxon>Pedosphaerae</taxon>
        <taxon>Pedosphaerales</taxon>
        <taxon>Pedosphaeraceae</taxon>
        <taxon>Pedosphaera</taxon>
    </lineage>
</organism>
<dbReference type="Gene3D" id="3.40.50.12020">
    <property type="entry name" value="Uncharacterised protein family UPF0261, NN domain"/>
    <property type="match status" value="1"/>
</dbReference>
<evidence type="ECO:0000259" key="2">
    <source>
        <dbReference type="Pfam" id="PF23189"/>
    </source>
</evidence>
<dbReference type="Pfam" id="PF23189">
    <property type="entry name" value="UPF0261_C"/>
    <property type="match status" value="1"/>
</dbReference>
<evidence type="ECO:0000259" key="1">
    <source>
        <dbReference type="Pfam" id="PF06792"/>
    </source>
</evidence>
<dbReference type="Proteomes" id="UP000003688">
    <property type="component" value="Unassembled WGS sequence"/>
</dbReference>
<protein>
    <submittedName>
        <fullName evidence="3">Uncharacterized protein</fullName>
    </submittedName>
</protein>
<dbReference type="InterPro" id="IPR008322">
    <property type="entry name" value="UPF0261"/>
</dbReference>
<dbReference type="AlphaFoldDB" id="B9X9V9"/>
<dbReference type="PANTHER" id="PTHR31862:SF1">
    <property type="entry name" value="UPF0261 DOMAIN PROTEIN (AFU_ORTHOLOGUE AFUA_1G10120)"/>
    <property type="match status" value="1"/>
</dbReference>
<feature type="domain" description="UPF0261" evidence="1">
    <location>
        <begin position="3"/>
        <end position="175"/>
    </location>
</feature>